<feature type="active site" evidence="7">
    <location>
        <position position="169"/>
    </location>
</feature>
<dbReference type="HAMAP" id="MF_00957">
    <property type="entry name" value="PolyA_pol"/>
    <property type="match status" value="1"/>
</dbReference>
<keyword evidence="3 7" id="KW-0547">Nucleotide-binding</keyword>
<dbReference type="Gene3D" id="3.30.460.10">
    <property type="entry name" value="Beta Polymerase, domain 2"/>
    <property type="match status" value="1"/>
</dbReference>
<dbReference type="Pfam" id="PF01743">
    <property type="entry name" value="PolyA_pol"/>
    <property type="match status" value="1"/>
</dbReference>
<reference evidence="14" key="1">
    <citation type="journal article" date="2019" name="Int. J. Syst. Evol. Microbiol.">
        <title>The Global Catalogue of Microorganisms (GCM) 10K type strain sequencing project: providing services to taxonomists for standard genome sequencing and annotation.</title>
        <authorList>
            <consortium name="The Broad Institute Genomics Platform"/>
            <consortium name="The Broad Institute Genome Sequencing Center for Infectious Disease"/>
            <person name="Wu L."/>
            <person name="Ma J."/>
        </authorList>
    </citation>
    <scope>NUCLEOTIDE SEQUENCE [LARGE SCALE GENOMIC DNA]</scope>
    <source>
        <strain evidence="14">NBRC 104970</strain>
    </source>
</reference>
<dbReference type="PANTHER" id="PTHR43051:SF1">
    <property type="entry name" value="POLYNUCLEOTIDE ADENYLYLTRANSFERASE FAMILY PROTEIN"/>
    <property type="match status" value="1"/>
</dbReference>
<dbReference type="InterPro" id="IPR032828">
    <property type="entry name" value="PolyA_RNA-bd"/>
</dbReference>
<keyword evidence="1 7" id="KW-0507">mRNA processing</keyword>
<evidence type="ECO:0000259" key="12">
    <source>
        <dbReference type="Pfam" id="PF12627"/>
    </source>
</evidence>
<comment type="similarity">
    <text evidence="7 8">Belongs to the tRNA nucleotidyltransferase/poly(A) polymerase family.</text>
</comment>
<accession>A0ABQ6BXF2</accession>
<protein>
    <recommendedName>
        <fullName evidence="7">Poly(A) polymerase I</fullName>
        <shortName evidence="7">PAP I</shortName>
        <ecNumber evidence="7">2.7.7.19</ecNumber>
    </recommendedName>
</protein>
<dbReference type="SUPFAM" id="SSF81891">
    <property type="entry name" value="Poly A polymerase C-terminal region-like"/>
    <property type="match status" value="1"/>
</dbReference>
<feature type="active site" evidence="7">
    <location>
        <position position="91"/>
    </location>
</feature>
<keyword evidence="14" id="KW-1185">Reference proteome</keyword>
<evidence type="ECO:0000256" key="3">
    <source>
        <dbReference type="ARBA" id="ARBA00022741"/>
    </source>
</evidence>
<keyword evidence="2 7" id="KW-0808">Transferase</keyword>
<feature type="compositionally biased region" description="Basic residues" evidence="9">
    <location>
        <begin position="452"/>
        <end position="463"/>
    </location>
</feature>
<dbReference type="Pfam" id="PF12627">
    <property type="entry name" value="PolyA_pol_RNAbd"/>
    <property type="match status" value="1"/>
</dbReference>
<dbReference type="InterPro" id="IPR010206">
    <property type="entry name" value="PolA_pol_I"/>
</dbReference>
<comment type="caution">
    <text evidence="13">The sequence shown here is derived from an EMBL/GenBank/DDBJ whole genome shotgun (WGS) entry which is preliminary data.</text>
</comment>
<dbReference type="CDD" id="cd05398">
    <property type="entry name" value="NT_ClassII-CCAase"/>
    <property type="match status" value="1"/>
</dbReference>
<evidence type="ECO:0000256" key="5">
    <source>
        <dbReference type="ARBA" id="ARBA00022884"/>
    </source>
</evidence>
<evidence type="ECO:0000256" key="2">
    <source>
        <dbReference type="ARBA" id="ARBA00022679"/>
    </source>
</evidence>
<evidence type="ECO:0000259" key="10">
    <source>
        <dbReference type="Pfam" id="PF01743"/>
    </source>
</evidence>
<evidence type="ECO:0000256" key="7">
    <source>
        <dbReference type="HAMAP-Rule" id="MF_00957"/>
    </source>
</evidence>
<dbReference type="Proteomes" id="UP001156836">
    <property type="component" value="Unassembled WGS sequence"/>
</dbReference>
<keyword evidence="5 7" id="KW-0694">RNA-binding</keyword>
<evidence type="ECO:0000256" key="1">
    <source>
        <dbReference type="ARBA" id="ARBA00022664"/>
    </source>
</evidence>
<comment type="catalytic activity">
    <reaction evidence="7">
        <text>RNA(n) + ATP = RNA(n)-3'-adenine ribonucleotide + diphosphate</text>
        <dbReference type="Rhea" id="RHEA:11332"/>
        <dbReference type="Rhea" id="RHEA-COMP:14527"/>
        <dbReference type="Rhea" id="RHEA-COMP:17347"/>
        <dbReference type="ChEBI" id="CHEBI:30616"/>
        <dbReference type="ChEBI" id="CHEBI:33019"/>
        <dbReference type="ChEBI" id="CHEBI:140395"/>
        <dbReference type="ChEBI" id="CHEBI:173115"/>
        <dbReference type="EC" id="2.7.7.19"/>
    </reaction>
</comment>
<feature type="domain" description="tRNA nucleotidyltransferase/poly(A) polymerase RNA and SrmB- binding" evidence="12">
    <location>
        <begin position="227"/>
        <end position="288"/>
    </location>
</feature>
<dbReference type="InterPro" id="IPR002646">
    <property type="entry name" value="PolA_pol_head_dom"/>
</dbReference>
<keyword evidence="4 7" id="KW-0067">ATP-binding</keyword>
<comment type="function">
    <text evidence="7">Adds poly(A) tail to the 3' end of many RNAs, which usually targets these RNAs for decay. Plays a significant role in the global control of gene expression, through influencing the rate of transcript degradation, and in the general RNA quality control.</text>
</comment>
<dbReference type="SUPFAM" id="SSF81301">
    <property type="entry name" value="Nucleotidyltransferase"/>
    <property type="match status" value="1"/>
</dbReference>
<name>A0ABQ6BXF2_9NEIS</name>
<dbReference type="NCBIfam" id="TIGR01942">
    <property type="entry name" value="pcnB"/>
    <property type="match status" value="1"/>
</dbReference>
<evidence type="ECO:0000256" key="4">
    <source>
        <dbReference type="ARBA" id="ARBA00022840"/>
    </source>
</evidence>
<proteinExistence type="inferred from homology"/>
<dbReference type="Pfam" id="PF12626">
    <property type="entry name" value="PolyA_pol_arg_C"/>
    <property type="match status" value="1"/>
</dbReference>
<gene>
    <name evidence="7 13" type="primary">pcnB</name>
    <name evidence="13" type="ORF">GCM10007860_33540</name>
</gene>
<feature type="active site" evidence="7">
    <location>
        <position position="93"/>
    </location>
</feature>
<dbReference type="EMBL" id="BSOZ01000101">
    <property type="protein sequence ID" value="GLS06184.1"/>
    <property type="molecule type" value="Genomic_DNA"/>
</dbReference>
<dbReference type="PANTHER" id="PTHR43051">
    <property type="entry name" value="POLYNUCLEOTIDE ADENYLYLTRANSFERASE FAMILY PROTEIN"/>
    <property type="match status" value="1"/>
</dbReference>
<dbReference type="EC" id="2.7.7.19" evidence="7"/>
<evidence type="ECO:0000256" key="9">
    <source>
        <dbReference type="SAM" id="MobiDB-lite"/>
    </source>
</evidence>
<evidence type="ECO:0000259" key="11">
    <source>
        <dbReference type="Pfam" id="PF12626"/>
    </source>
</evidence>
<feature type="region of interest" description="Disordered" evidence="9">
    <location>
        <begin position="442"/>
        <end position="473"/>
    </location>
</feature>
<evidence type="ECO:0000256" key="8">
    <source>
        <dbReference type="RuleBase" id="RU003953"/>
    </source>
</evidence>
<dbReference type="Gene3D" id="1.10.3090.10">
    <property type="entry name" value="cca-adding enzyme, domain 2"/>
    <property type="match status" value="1"/>
</dbReference>
<keyword evidence="6 7" id="KW-0804">Transcription</keyword>
<dbReference type="InterPro" id="IPR052191">
    <property type="entry name" value="tRNA_ntf/polyA_polymerase_I"/>
</dbReference>
<feature type="domain" description="Poly A polymerase head" evidence="10">
    <location>
        <begin position="73"/>
        <end position="199"/>
    </location>
</feature>
<organism evidence="13 14">
    <name type="scientific">Chitiniphilus shinanonensis</name>
    <dbReference type="NCBI Taxonomy" id="553088"/>
    <lineage>
        <taxon>Bacteria</taxon>
        <taxon>Pseudomonadati</taxon>
        <taxon>Pseudomonadota</taxon>
        <taxon>Betaproteobacteria</taxon>
        <taxon>Neisseriales</taxon>
        <taxon>Chitinibacteraceae</taxon>
        <taxon>Chitiniphilus</taxon>
    </lineage>
</organism>
<dbReference type="InterPro" id="IPR025866">
    <property type="entry name" value="PolyA_pol_arg_C_dom"/>
</dbReference>
<evidence type="ECO:0000313" key="14">
    <source>
        <dbReference type="Proteomes" id="UP001156836"/>
    </source>
</evidence>
<evidence type="ECO:0000313" key="13">
    <source>
        <dbReference type="EMBL" id="GLS06184.1"/>
    </source>
</evidence>
<evidence type="ECO:0000256" key="6">
    <source>
        <dbReference type="ARBA" id="ARBA00023163"/>
    </source>
</evidence>
<dbReference type="InterPro" id="IPR043519">
    <property type="entry name" value="NT_sf"/>
</dbReference>
<feature type="domain" description="Polymerase A arginine-rich C-terminal" evidence="11">
    <location>
        <begin position="341"/>
        <end position="459"/>
    </location>
</feature>
<sequence>MVGVAVGGRFPCIMLRFDFAAEPVQMIRKLIGKVLRRPGRRVLHAKHYGIRREQLHSGALKVCDRLQDAGYDAYVVGGAVRDLLLGKHPKDFDVATSATPEQVKHVFHRARIIGRRFRIVHVPFWDQGQEEIIEVTTFRGASDAPTDESGRILRDNVYGSIEEDAARRDFTVNALYYDPSREEILDFHHGVDDLNNRKLAMIGDPALRYREDPVRMLRAIRLSAKLGLTIAPSTRKPIADHARLLENIPSARLFDEMMKLLFSGKAWDCLMALRADGLHQPLFPLLDKLIGDEQTRSFLQRALESTDRRIAEDKPVSAGFLFAALLWHEVEAQWRKKTAAGEYPVPALVEAMNQVEDTVAKRLAIPNRYGAAMKEIWLLQPRFEQRVGQRPFRLLEQARFRAAYDFLMLRAECGLVEKELADWWTQFLHVDGDTRLALIAGVPKSGATSDKKPRRNNRRRGGRSRSGDGQQAG</sequence>